<keyword evidence="1" id="KW-0808">Transferase</keyword>
<keyword evidence="1" id="KW-0489">Methyltransferase</keyword>
<dbReference type="PANTHER" id="PTHR18895">
    <property type="entry name" value="HEMK METHYLTRANSFERASE"/>
    <property type="match status" value="1"/>
</dbReference>
<protein>
    <submittedName>
        <fullName evidence="1">Release factor glutamine methyltransferase</fullName>
        <ecNumber evidence="1">2.1.1.297</ecNumber>
    </submittedName>
</protein>
<dbReference type="Pfam" id="PF06325">
    <property type="entry name" value="PrmA"/>
    <property type="match status" value="1"/>
</dbReference>
<dbReference type="CDD" id="cd02440">
    <property type="entry name" value="AdoMet_MTases"/>
    <property type="match status" value="1"/>
</dbReference>
<gene>
    <name evidence="1" type="ORF">GGE06_000280</name>
</gene>
<dbReference type="SUPFAM" id="SSF53335">
    <property type="entry name" value="S-adenosyl-L-methionine-dependent methyltransferases"/>
    <property type="match status" value="1"/>
</dbReference>
<reference evidence="1 2" key="1">
    <citation type="submission" date="2020-08" db="EMBL/GenBank/DDBJ databases">
        <title>Genomic Encyclopedia of Type Strains, Phase III (KMG-III): the genomes of soil and plant-associated and newly described type strains.</title>
        <authorList>
            <person name="Whitman W."/>
        </authorList>
    </citation>
    <scope>NUCLEOTIDE SEQUENCE [LARGE SCALE GENOMIC DNA]</scope>
    <source>
        <strain evidence="1 2">SFB5A</strain>
    </source>
</reference>
<evidence type="ECO:0000313" key="2">
    <source>
        <dbReference type="Proteomes" id="UP000582643"/>
    </source>
</evidence>
<comment type="caution">
    <text evidence="1">The sequence shown here is derived from an EMBL/GenBank/DDBJ whole genome shotgun (WGS) entry which is preliminary data.</text>
</comment>
<dbReference type="AlphaFoldDB" id="A0A7W7TVM9"/>
<dbReference type="GO" id="GO:0102559">
    <property type="term" value="F:peptide chain release factor N(5)-glutamine methyltransferase activity"/>
    <property type="evidence" value="ECO:0007669"/>
    <property type="project" value="UniProtKB-EC"/>
</dbReference>
<dbReference type="EMBL" id="JACHJY010000001">
    <property type="protein sequence ID" value="MBB4979392.1"/>
    <property type="molecule type" value="Genomic_DNA"/>
</dbReference>
<name>A0A7W7TVM9_9ACTN</name>
<dbReference type="Gene3D" id="3.40.50.150">
    <property type="entry name" value="Vaccinia Virus protein VP39"/>
    <property type="match status" value="1"/>
</dbReference>
<dbReference type="PANTHER" id="PTHR18895:SF74">
    <property type="entry name" value="MTRF1L RELEASE FACTOR GLUTAMINE METHYLTRANSFERASE"/>
    <property type="match status" value="1"/>
</dbReference>
<evidence type="ECO:0000313" key="1">
    <source>
        <dbReference type="EMBL" id="MBB4979392.1"/>
    </source>
</evidence>
<dbReference type="EC" id="2.1.1.297" evidence="1"/>
<dbReference type="GO" id="GO:0032259">
    <property type="term" value="P:methylation"/>
    <property type="evidence" value="ECO:0007669"/>
    <property type="project" value="UniProtKB-KW"/>
</dbReference>
<sequence length="217" mass="23289">MADREWDLLDGVFAPPFSPSTGVAMELLGLTGPDRAPWRGSFLEVGCGTGIIAVSAALAGCDRVTALDISEQAVRNTGMNAARHGVADRVKVLHSDLFDGLAGGDGADGLAGGERFDTVYWHSNFVLAPSAYRYETMHERAYVDPGYRAHRRFLAEAPSYLAEGGRVLLHFSDRGDLASLHAIAEECGRELRVLRGRSDREGGDAVEHTLFEIASAG</sequence>
<proteinExistence type="predicted"/>
<organism evidence="1 2">
    <name type="scientific">Streptomyces nymphaeiformis</name>
    <dbReference type="NCBI Taxonomy" id="2663842"/>
    <lineage>
        <taxon>Bacteria</taxon>
        <taxon>Bacillati</taxon>
        <taxon>Actinomycetota</taxon>
        <taxon>Actinomycetes</taxon>
        <taxon>Kitasatosporales</taxon>
        <taxon>Streptomycetaceae</taxon>
        <taxon>Streptomyces</taxon>
    </lineage>
</organism>
<keyword evidence="2" id="KW-1185">Reference proteome</keyword>
<dbReference type="Proteomes" id="UP000582643">
    <property type="component" value="Unassembled WGS sequence"/>
</dbReference>
<dbReference type="InterPro" id="IPR050320">
    <property type="entry name" value="N5-glutamine_MTase"/>
</dbReference>
<accession>A0A7W7TVM9</accession>
<dbReference type="InterPro" id="IPR029063">
    <property type="entry name" value="SAM-dependent_MTases_sf"/>
</dbReference>
<dbReference type="RefSeq" id="WP_246532285.1">
    <property type="nucleotide sequence ID" value="NZ_JACHJY010000001.1"/>
</dbReference>